<comment type="similarity">
    <text evidence="12">Belongs to the peroxidase family.</text>
</comment>
<evidence type="ECO:0000256" key="6">
    <source>
        <dbReference type="ARBA" id="ARBA00022723"/>
    </source>
</evidence>
<reference evidence="14" key="1">
    <citation type="submission" date="2014-09" db="EMBL/GenBank/DDBJ databases">
        <authorList>
            <person name="Magalhaes I.L.F."/>
            <person name="Oliveira U."/>
            <person name="Santos F.R."/>
            <person name="Vidigal T.H.D.A."/>
            <person name="Brescovit A.D."/>
            <person name="Santos A.J."/>
        </authorList>
    </citation>
    <scope>NUCLEOTIDE SEQUENCE</scope>
    <source>
        <tissue evidence="14">Shoot tissue taken approximately 20 cm above the soil surface</tissue>
    </source>
</reference>
<comment type="catalytic activity">
    <reaction evidence="1">
        <text>2 a phenolic donor + H2O2 = 2 a phenolic radical donor + 2 H2O</text>
        <dbReference type="Rhea" id="RHEA:56136"/>
        <dbReference type="ChEBI" id="CHEBI:15377"/>
        <dbReference type="ChEBI" id="CHEBI:16240"/>
        <dbReference type="ChEBI" id="CHEBI:139520"/>
        <dbReference type="ChEBI" id="CHEBI:139521"/>
        <dbReference type="EC" id="1.11.1.7"/>
    </reaction>
</comment>
<evidence type="ECO:0000256" key="11">
    <source>
        <dbReference type="PIRSR" id="PIRSR600823-3"/>
    </source>
</evidence>
<evidence type="ECO:0000256" key="8">
    <source>
        <dbReference type="ARBA" id="ARBA00023002"/>
    </source>
</evidence>
<dbReference type="EMBL" id="GBRH01196472">
    <property type="protein sequence ID" value="JAE01424.1"/>
    <property type="molecule type" value="Transcribed_RNA"/>
</dbReference>
<dbReference type="GO" id="GO:0005576">
    <property type="term" value="C:extracellular region"/>
    <property type="evidence" value="ECO:0007669"/>
    <property type="project" value="UniProtKB-SubCell"/>
</dbReference>
<dbReference type="InterPro" id="IPR002016">
    <property type="entry name" value="Haem_peroxidase"/>
</dbReference>
<evidence type="ECO:0000259" key="13">
    <source>
        <dbReference type="PROSITE" id="PS50873"/>
    </source>
</evidence>
<evidence type="ECO:0000256" key="2">
    <source>
        <dbReference type="ARBA" id="ARBA00001970"/>
    </source>
</evidence>
<name>A0A0A9EQY1_ARUDO</name>
<dbReference type="Pfam" id="PF00141">
    <property type="entry name" value="peroxidase"/>
    <property type="match status" value="1"/>
</dbReference>
<keyword evidence="5" id="KW-0349">Heme</keyword>
<dbReference type="GO" id="GO:0042744">
    <property type="term" value="P:hydrogen peroxide catabolic process"/>
    <property type="evidence" value="ECO:0007669"/>
    <property type="project" value="UniProtKB-KW"/>
</dbReference>
<dbReference type="InterPro" id="IPR000823">
    <property type="entry name" value="Peroxidase_pln"/>
</dbReference>
<dbReference type="PANTHER" id="PTHR31517:SF84">
    <property type="entry name" value="PEROXIDASE"/>
    <property type="match status" value="1"/>
</dbReference>
<evidence type="ECO:0000256" key="12">
    <source>
        <dbReference type="RuleBase" id="RU004241"/>
    </source>
</evidence>
<dbReference type="GO" id="GO:0020037">
    <property type="term" value="F:heme binding"/>
    <property type="evidence" value="ECO:0007669"/>
    <property type="project" value="InterPro"/>
</dbReference>
<keyword evidence="8" id="KW-0560">Oxidoreductase</keyword>
<dbReference type="GO" id="GO:0046872">
    <property type="term" value="F:metal ion binding"/>
    <property type="evidence" value="ECO:0007669"/>
    <property type="project" value="UniProtKB-KW"/>
</dbReference>
<evidence type="ECO:0000313" key="14">
    <source>
        <dbReference type="EMBL" id="JAE01424.1"/>
    </source>
</evidence>
<evidence type="ECO:0000256" key="4">
    <source>
        <dbReference type="ARBA" id="ARBA00022559"/>
    </source>
</evidence>
<proteinExistence type="inferred from homology"/>
<comment type="cofactor">
    <cofactor evidence="11">
        <name>Ca(2+)</name>
        <dbReference type="ChEBI" id="CHEBI:29108"/>
    </cofactor>
    <text evidence="11">Binds 2 calcium ions per subunit.</text>
</comment>
<evidence type="ECO:0000256" key="5">
    <source>
        <dbReference type="ARBA" id="ARBA00022617"/>
    </source>
</evidence>
<dbReference type="PROSITE" id="PS50873">
    <property type="entry name" value="PEROXIDASE_4"/>
    <property type="match status" value="1"/>
</dbReference>
<dbReference type="SUPFAM" id="SSF48113">
    <property type="entry name" value="Heme-dependent peroxidases"/>
    <property type="match status" value="1"/>
</dbReference>
<reference evidence="14" key="2">
    <citation type="journal article" date="2015" name="Data Brief">
        <title>Shoot transcriptome of the giant reed, Arundo donax.</title>
        <authorList>
            <person name="Barrero R.A."/>
            <person name="Guerrero F.D."/>
            <person name="Moolhuijzen P."/>
            <person name="Goolsby J.A."/>
            <person name="Tidwell J."/>
            <person name="Bellgard S.E."/>
            <person name="Bellgard M.I."/>
        </authorList>
    </citation>
    <scope>NUCLEOTIDE SEQUENCE</scope>
    <source>
        <tissue evidence="14">Shoot tissue taken approximately 20 cm above the soil surface</tissue>
    </source>
</reference>
<keyword evidence="7 11" id="KW-0106">Calcium</keyword>
<keyword evidence="4 14" id="KW-0575">Peroxidase</keyword>
<dbReference type="PRINTS" id="PR00461">
    <property type="entry name" value="PLPEROXIDASE"/>
</dbReference>
<dbReference type="InterPro" id="IPR010255">
    <property type="entry name" value="Haem_peroxidase_sf"/>
</dbReference>
<comment type="cofactor">
    <cofactor evidence="2">
        <name>heme b</name>
        <dbReference type="ChEBI" id="CHEBI:60344"/>
    </cofactor>
</comment>
<dbReference type="AlphaFoldDB" id="A0A0A9EQY1"/>
<evidence type="ECO:0000256" key="10">
    <source>
        <dbReference type="ARBA" id="ARBA00023324"/>
    </source>
</evidence>
<keyword evidence="9" id="KW-0408">Iron</keyword>
<evidence type="ECO:0000256" key="3">
    <source>
        <dbReference type="ARBA" id="ARBA00004613"/>
    </source>
</evidence>
<protein>
    <submittedName>
        <fullName evidence="14">Peroxidase 1</fullName>
    </submittedName>
</protein>
<evidence type="ECO:0000256" key="1">
    <source>
        <dbReference type="ARBA" id="ARBA00000189"/>
    </source>
</evidence>
<dbReference type="PANTHER" id="PTHR31517">
    <property type="match status" value="1"/>
</dbReference>
<evidence type="ECO:0000256" key="7">
    <source>
        <dbReference type="ARBA" id="ARBA00022837"/>
    </source>
</evidence>
<comment type="subcellular location">
    <subcellularLocation>
        <location evidence="3">Secreted</location>
    </subcellularLocation>
</comment>
<keyword evidence="6 11" id="KW-0479">Metal-binding</keyword>
<dbReference type="GO" id="GO:0140825">
    <property type="term" value="F:lactoperoxidase activity"/>
    <property type="evidence" value="ECO:0007669"/>
    <property type="project" value="UniProtKB-EC"/>
</dbReference>
<organism evidence="14">
    <name type="scientific">Arundo donax</name>
    <name type="common">Giant reed</name>
    <name type="synonym">Donax arundinaceus</name>
    <dbReference type="NCBI Taxonomy" id="35708"/>
    <lineage>
        <taxon>Eukaryota</taxon>
        <taxon>Viridiplantae</taxon>
        <taxon>Streptophyta</taxon>
        <taxon>Embryophyta</taxon>
        <taxon>Tracheophyta</taxon>
        <taxon>Spermatophyta</taxon>
        <taxon>Magnoliopsida</taxon>
        <taxon>Liliopsida</taxon>
        <taxon>Poales</taxon>
        <taxon>Poaceae</taxon>
        <taxon>PACMAD clade</taxon>
        <taxon>Arundinoideae</taxon>
        <taxon>Arundineae</taxon>
        <taxon>Arundo</taxon>
    </lineage>
</organism>
<keyword evidence="10" id="KW-0376">Hydrogen peroxide</keyword>
<evidence type="ECO:0000256" key="9">
    <source>
        <dbReference type="ARBA" id="ARBA00023004"/>
    </source>
</evidence>
<sequence length="89" mass="10296">MVEMSPKSSTRFDTRYYSDVAHRRGLFRSDAVLLADNFTRDYVEKHATGRFEREFFVDFGEAMVNMGSIQPVTTDGEVRRKCSVVNSIY</sequence>
<feature type="domain" description="Plant heme peroxidase family profile" evidence="13">
    <location>
        <begin position="1"/>
        <end position="86"/>
    </location>
</feature>
<dbReference type="Gene3D" id="1.10.420.10">
    <property type="entry name" value="Peroxidase, domain 2"/>
    <property type="match status" value="1"/>
</dbReference>
<feature type="binding site" evidence="11">
    <location>
        <position position="13"/>
    </location>
    <ligand>
        <name>Ca(2+)</name>
        <dbReference type="ChEBI" id="CHEBI:29108"/>
        <label>2</label>
    </ligand>
</feature>
<accession>A0A0A9EQY1</accession>
<dbReference type="GO" id="GO:0006979">
    <property type="term" value="P:response to oxidative stress"/>
    <property type="evidence" value="ECO:0007669"/>
    <property type="project" value="InterPro"/>
</dbReference>